<evidence type="ECO:0000313" key="3">
    <source>
        <dbReference type="Proteomes" id="UP000001698"/>
    </source>
</evidence>
<sequence length="210" mass="23192">MTQLPSAVCFSGQSLSIIDRDGTPYLTAADLARALGYADERAVSRIYNRHSEEFTVEMSLVVNLTTKGFGSGNSEKPVRIFSPRGCHLVAMFARTSVAAAFRRWVLDVLEVLPSIRKTGSYTATGALVNDDVLYNIWFLCCHFKGLYEMSFENKIPQALSCLGARKMGGRLYTHLVDGMDGGVLRIEKALGPHMEQAAQKVMGNARRHIQ</sequence>
<dbReference type="RefSeq" id="WP_004088094.1">
    <property type="nucleotide sequence ID" value="NC_010577.1"/>
</dbReference>
<dbReference type="SMART" id="SM01040">
    <property type="entry name" value="Bro-N"/>
    <property type="match status" value="1"/>
</dbReference>
<dbReference type="EMBL" id="CP001011">
    <property type="protein sequence ID" value="ACB92489.1"/>
    <property type="molecule type" value="Genomic_DNA"/>
</dbReference>
<dbReference type="KEGG" id="xfn:XfasM23_1061"/>
<organism evidence="2 3">
    <name type="scientific">Xylella fastidiosa (strain M23)</name>
    <dbReference type="NCBI Taxonomy" id="405441"/>
    <lineage>
        <taxon>Bacteria</taxon>
        <taxon>Pseudomonadati</taxon>
        <taxon>Pseudomonadota</taxon>
        <taxon>Gammaproteobacteria</taxon>
        <taxon>Lysobacterales</taxon>
        <taxon>Lysobacteraceae</taxon>
        <taxon>Xylella</taxon>
    </lineage>
</organism>
<gene>
    <name evidence="2" type="ordered locus">XfasM23_1061</name>
</gene>
<accession>B2I544</accession>
<dbReference type="InterPro" id="IPR003497">
    <property type="entry name" value="BRO_N_domain"/>
</dbReference>
<reference evidence="2 3" key="1">
    <citation type="journal article" date="2010" name="J. Bacteriol.">
        <title>Whole genome sequences of two Xylella fastidiosa strains (M12 and M23) causing almond leaf scorch disease in California.</title>
        <authorList>
            <person name="Chen J."/>
            <person name="Xie G."/>
            <person name="Han S."/>
            <person name="Chertkov O."/>
            <person name="Sims D."/>
            <person name="Civerolo E.L."/>
        </authorList>
    </citation>
    <scope>NUCLEOTIDE SEQUENCE [LARGE SCALE GENOMIC DNA]</scope>
    <source>
        <strain evidence="2 3">M23</strain>
    </source>
</reference>
<dbReference type="AlphaFoldDB" id="B2I544"/>
<dbReference type="Proteomes" id="UP000001698">
    <property type="component" value="Chromosome"/>
</dbReference>
<feature type="domain" description="Bro-N" evidence="1">
    <location>
        <begin position="1"/>
        <end position="119"/>
    </location>
</feature>
<protein>
    <submittedName>
        <fullName evidence="2">Prophage antirepressor-like protein</fullName>
    </submittedName>
</protein>
<dbReference type="GeneID" id="93904778"/>
<evidence type="ECO:0000259" key="1">
    <source>
        <dbReference type="PROSITE" id="PS51750"/>
    </source>
</evidence>
<dbReference type="Pfam" id="PF02498">
    <property type="entry name" value="Bro-N"/>
    <property type="match status" value="1"/>
</dbReference>
<proteinExistence type="predicted"/>
<name>B2I544_XYLF2</name>
<dbReference type="PROSITE" id="PS51750">
    <property type="entry name" value="BRO_N"/>
    <property type="match status" value="1"/>
</dbReference>
<dbReference type="HOGENOM" id="CLU_082434_0_0_6"/>
<evidence type="ECO:0000313" key="2">
    <source>
        <dbReference type="EMBL" id="ACB92489.1"/>
    </source>
</evidence>